<dbReference type="RefSeq" id="WP_006298233.1">
    <property type="nucleotide sequence ID" value="NZ_AEGR01000062.1"/>
</dbReference>
<dbReference type="CDD" id="cd06170">
    <property type="entry name" value="LuxR_C_like"/>
    <property type="match status" value="1"/>
</dbReference>
<dbReference type="InterPro" id="IPR036388">
    <property type="entry name" value="WH-like_DNA-bd_sf"/>
</dbReference>
<keyword evidence="1" id="KW-0805">Transcription regulation</keyword>
<keyword evidence="2" id="KW-0238">DNA-binding</keyword>
<evidence type="ECO:0000256" key="2">
    <source>
        <dbReference type="ARBA" id="ARBA00023125"/>
    </source>
</evidence>
<evidence type="ECO:0000256" key="1">
    <source>
        <dbReference type="ARBA" id="ARBA00023015"/>
    </source>
</evidence>
<dbReference type="PANTHER" id="PTHR44688:SF16">
    <property type="entry name" value="DNA-BINDING TRANSCRIPTIONAL ACTIVATOR DEVR_DOSR"/>
    <property type="match status" value="1"/>
</dbReference>
<evidence type="ECO:0000259" key="4">
    <source>
        <dbReference type="PROSITE" id="PS50043"/>
    </source>
</evidence>
<dbReference type="SMART" id="SM00421">
    <property type="entry name" value="HTH_LUXR"/>
    <property type="match status" value="1"/>
</dbReference>
<dbReference type="EMBL" id="AEGR01000062">
    <property type="protein sequence ID" value="EGI76507.1"/>
    <property type="molecule type" value="Genomic_DNA"/>
</dbReference>
<dbReference type="AlphaFoldDB" id="F3KUM7"/>
<sequence length="270" mass="30026">MRKWTCSDSAGGAPRHAQLLAGLIQQLGQPRFRSLLLESVQPLVPAASFSVYRTGHHCVPQLYLSGSLGVPDTTQDCWRAYLSGPHLHDRTLINETAEDCLEEAKSLLCHLTAREVPTEHRTRVYEAHGVAERVSVVQAREDGLFAVNFYRHQHQRPFSDAQLADFETLAPALMALACKHVDLASPSASTEEPTALAAQRLRALRPALTPRELDVCVRMLRGMTYDGIASDLGLSVPSVKTYRNRAFDRLGIHFRNELYALVLRPHGTLQ</sequence>
<reference evidence="5 6" key="1">
    <citation type="journal article" date="2011" name="EMBO J.">
        <title>Structural diversity of bacterial flagellar motors.</title>
        <authorList>
            <person name="Chen S."/>
            <person name="Beeby M."/>
            <person name="Murphy G.E."/>
            <person name="Leadbetter J.R."/>
            <person name="Hendrixson D.R."/>
            <person name="Briegel A."/>
            <person name="Li Z."/>
            <person name="Shi J."/>
            <person name="Tocheva E.I."/>
            <person name="Muller A."/>
            <person name="Dobro M.J."/>
            <person name="Jensen G.J."/>
        </authorList>
    </citation>
    <scope>NUCLEOTIDE SEQUENCE [LARGE SCALE GENOMIC DNA]</scope>
    <source>
        <strain evidence="5 6">ATCC 19624</strain>
    </source>
</reference>
<dbReference type="eggNOG" id="COG2197">
    <property type="taxonomic scope" value="Bacteria"/>
</dbReference>
<dbReference type="Gene3D" id="1.10.10.10">
    <property type="entry name" value="Winged helix-like DNA-binding domain superfamily/Winged helix DNA-binding domain"/>
    <property type="match status" value="1"/>
</dbReference>
<evidence type="ECO:0000256" key="3">
    <source>
        <dbReference type="ARBA" id="ARBA00023163"/>
    </source>
</evidence>
<dbReference type="GO" id="GO:0006355">
    <property type="term" value="P:regulation of DNA-templated transcription"/>
    <property type="evidence" value="ECO:0007669"/>
    <property type="project" value="InterPro"/>
</dbReference>
<dbReference type="InterPro" id="IPR016032">
    <property type="entry name" value="Sig_transdc_resp-reg_C-effctor"/>
</dbReference>
<dbReference type="GO" id="GO:0003677">
    <property type="term" value="F:DNA binding"/>
    <property type="evidence" value="ECO:0007669"/>
    <property type="project" value="UniProtKB-KW"/>
</dbReference>
<dbReference type="Proteomes" id="UP000016368">
    <property type="component" value="Unassembled WGS sequence"/>
</dbReference>
<evidence type="ECO:0000313" key="6">
    <source>
        <dbReference type="Proteomes" id="UP000016368"/>
    </source>
</evidence>
<accession>F3KUM7</accession>
<dbReference type="InterPro" id="IPR000792">
    <property type="entry name" value="Tscrpt_reg_LuxR_C"/>
</dbReference>
<dbReference type="STRING" id="887062.HGR_10807"/>
<keyword evidence="6" id="KW-1185">Reference proteome</keyword>
<dbReference type="PROSITE" id="PS00622">
    <property type="entry name" value="HTH_LUXR_1"/>
    <property type="match status" value="1"/>
</dbReference>
<dbReference type="OrthoDB" id="7009766at2"/>
<gene>
    <name evidence="5" type="ORF">HGR_10807</name>
</gene>
<keyword evidence="3" id="KW-0804">Transcription</keyword>
<evidence type="ECO:0000313" key="5">
    <source>
        <dbReference type="EMBL" id="EGI76507.1"/>
    </source>
</evidence>
<dbReference type="SUPFAM" id="SSF46894">
    <property type="entry name" value="C-terminal effector domain of the bipartite response regulators"/>
    <property type="match status" value="1"/>
</dbReference>
<dbReference type="PROSITE" id="PS50043">
    <property type="entry name" value="HTH_LUXR_2"/>
    <property type="match status" value="1"/>
</dbReference>
<proteinExistence type="predicted"/>
<dbReference type="Pfam" id="PF00196">
    <property type="entry name" value="GerE"/>
    <property type="match status" value="1"/>
</dbReference>
<organism evidence="5 6">
    <name type="scientific">Hylemonella gracilis ATCC 19624</name>
    <dbReference type="NCBI Taxonomy" id="887062"/>
    <lineage>
        <taxon>Bacteria</taxon>
        <taxon>Pseudomonadati</taxon>
        <taxon>Pseudomonadota</taxon>
        <taxon>Betaproteobacteria</taxon>
        <taxon>Burkholderiales</taxon>
        <taxon>Comamonadaceae</taxon>
        <taxon>Hylemonella</taxon>
    </lineage>
</organism>
<comment type="caution">
    <text evidence="5">The sequence shown here is derived from an EMBL/GenBank/DDBJ whole genome shotgun (WGS) entry which is preliminary data.</text>
</comment>
<name>F3KUM7_9BURK</name>
<feature type="domain" description="HTH luxR-type" evidence="4">
    <location>
        <begin position="201"/>
        <end position="266"/>
    </location>
</feature>
<protein>
    <submittedName>
        <fullName evidence="5">LuxR family transcriptional regulator</fullName>
    </submittedName>
</protein>
<dbReference type="PANTHER" id="PTHR44688">
    <property type="entry name" value="DNA-BINDING TRANSCRIPTIONAL ACTIVATOR DEVR_DOSR"/>
    <property type="match status" value="1"/>
</dbReference>